<feature type="signal peptide" evidence="1">
    <location>
        <begin position="1"/>
        <end position="20"/>
    </location>
</feature>
<reference evidence="2" key="1">
    <citation type="submission" date="2016-04" db="EMBL/GenBank/DDBJ databases">
        <authorList>
            <person name="Evans L.H."/>
            <person name="Alamgir A."/>
            <person name="Owens N."/>
            <person name="Weber N.D."/>
            <person name="Virtaneva K."/>
            <person name="Barbian K."/>
            <person name="Babar A."/>
            <person name="Rosenke K."/>
        </authorList>
    </citation>
    <scope>NUCLEOTIDE SEQUENCE</scope>
    <source>
        <strain evidence="2">86-1</strain>
    </source>
</reference>
<feature type="chain" id="PRO_5013347118" evidence="1">
    <location>
        <begin position="21"/>
        <end position="182"/>
    </location>
</feature>
<name>A0A212ITN8_9BACT</name>
<sequence length="182" mass="21539">MKRYFIFLLIVLNCNLGAVASNINIDTLFVNNVVSIENYLNLVIDGYILPSGNIDNPIAASIDGRPVKTNYTDSTKFYIYGEYADFLNMFEDISNYKWERNSYVPNIMINRQEILMVKDWYETNRKRLNCEKVKRLFQWYNSLTPNIHLLNKESLDKYHQEKELIKRLDTFIDYESSTCVDQ</sequence>
<dbReference type="EMBL" id="FLUM01000001">
    <property type="protein sequence ID" value="SBV90576.1"/>
    <property type="molecule type" value="Genomic_DNA"/>
</dbReference>
<keyword evidence="1" id="KW-0732">Signal</keyword>
<proteinExistence type="predicted"/>
<evidence type="ECO:0000313" key="2">
    <source>
        <dbReference type="EMBL" id="SBV90576.1"/>
    </source>
</evidence>
<organism evidence="2">
    <name type="scientific">uncultured Dysgonomonas sp</name>
    <dbReference type="NCBI Taxonomy" id="206096"/>
    <lineage>
        <taxon>Bacteria</taxon>
        <taxon>Pseudomonadati</taxon>
        <taxon>Bacteroidota</taxon>
        <taxon>Bacteroidia</taxon>
        <taxon>Bacteroidales</taxon>
        <taxon>Dysgonomonadaceae</taxon>
        <taxon>Dysgonomonas</taxon>
        <taxon>environmental samples</taxon>
    </lineage>
</organism>
<dbReference type="RefSeq" id="WP_296937819.1">
    <property type="nucleotide sequence ID" value="NZ_LT599032.1"/>
</dbReference>
<evidence type="ECO:0000256" key="1">
    <source>
        <dbReference type="SAM" id="SignalP"/>
    </source>
</evidence>
<gene>
    <name evidence="2" type="ORF">KL86DYS1_10110</name>
</gene>
<accession>A0A212ITN8</accession>
<dbReference type="AlphaFoldDB" id="A0A212ITN8"/>
<protein>
    <submittedName>
        <fullName evidence="2">Uncharacterized protein</fullName>
    </submittedName>
</protein>